<proteinExistence type="inferred from homology"/>
<protein>
    <submittedName>
        <fullName evidence="7">Sugar kinase</fullName>
    </submittedName>
</protein>
<evidence type="ECO:0000256" key="2">
    <source>
        <dbReference type="ARBA" id="ARBA00022679"/>
    </source>
</evidence>
<dbReference type="EMBL" id="JAERRC010000010">
    <property type="protein sequence ID" value="MBL0704549.1"/>
    <property type="molecule type" value="Genomic_DNA"/>
</dbReference>
<dbReference type="Proteomes" id="UP000639051">
    <property type="component" value="Unassembled WGS sequence"/>
</dbReference>
<sequence length="320" mass="32613">MSGTLDAITFGEVMAMFMACTPGPLNEVTTFERGLAGAETNIAIGLARLGHRSGWIGRVGDDPFGVYALDALRAEGVDTGAATVDATAPTGFQLKELAPGGDPEVRYFRKGSAGSRLTATDATDAAIASARHLHLTGIPLALSPDTRAFALRALDVARAHGATVSFDPNIRPVLWNSEAELVEATNAVAARADWVLPGRAEGRLLTGRDTADGIADFYLALGASRVAVKDGAAGASLHTGAGRLDHAGFRVQPVDTVGAGDGFAAGLISAYLDGLGDAAALERACAVGALATTHRGDRDGLPTRAQLAAFIAAATLAPAS</sequence>
<dbReference type="GO" id="GO:0016301">
    <property type="term" value="F:kinase activity"/>
    <property type="evidence" value="ECO:0007669"/>
    <property type="project" value="UniProtKB-KW"/>
</dbReference>
<keyword evidence="8" id="KW-1185">Reference proteome</keyword>
<evidence type="ECO:0000313" key="7">
    <source>
        <dbReference type="EMBL" id="MBL0704549.1"/>
    </source>
</evidence>
<dbReference type="InterPro" id="IPR011611">
    <property type="entry name" value="PfkB_dom"/>
</dbReference>
<dbReference type="InterPro" id="IPR029056">
    <property type="entry name" value="Ribokinase-like"/>
</dbReference>
<evidence type="ECO:0000256" key="3">
    <source>
        <dbReference type="ARBA" id="ARBA00022741"/>
    </source>
</evidence>
<evidence type="ECO:0000256" key="4">
    <source>
        <dbReference type="ARBA" id="ARBA00022777"/>
    </source>
</evidence>
<dbReference type="Gene3D" id="3.40.1190.20">
    <property type="match status" value="1"/>
</dbReference>
<name>A0ABS1JYT3_9MICC</name>
<accession>A0ABS1JYT3</accession>
<dbReference type="Pfam" id="PF00294">
    <property type="entry name" value="PfkB"/>
    <property type="match status" value="1"/>
</dbReference>
<keyword evidence="5" id="KW-0067">ATP-binding</keyword>
<keyword evidence="3" id="KW-0547">Nucleotide-binding</keyword>
<comment type="caution">
    <text evidence="7">The sequence shown here is derived from an EMBL/GenBank/DDBJ whole genome shotgun (WGS) entry which is preliminary data.</text>
</comment>
<dbReference type="SUPFAM" id="SSF53613">
    <property type="entry name" value="Ribokinase-like"/>
    <property type="match status" value="1"/>
</dbReference>
<organism evidence="7 8">
    <name type="scientific">Sinomonas cellulolyticus</name>
    <dbReference type="NCBI Taxonomy" id="2801916"/>
    <lineage>
        <taxon>Bacteria</taxon>
        <taxon>Bacillati</taxon>
        <taxon>Actinomycetota</taxon>
        <taxon>Actinomycetes</taxon>
        <taxon>Micrococcales</taxon>
        <taxon>Micrococcaceae</taxon>
        <taxon>Sinomonas</taxon>
    </lineage>
</organism>
<dbReference type="PROSITE" id="PS00584">
    <property type="entry name" value="PFKB_KINASES_2"/>
    <property type="match status" value="1"/>
</dbReference>
<dbReference type="InterPro" id="IPR050306">
    <property type="entry name" value="PfkB_Carbo_kinase"/>
</dbReference>
<evidence type="ECO:0000259" key="6">
    <source>
        <dbReference type="Pfam" id="PF00294"/>
    </source>
</evidence>
<evidence type="ECO:0000256" key="5">
    <source>
        <dbReference type="ARBA" id="ARBA00022840"/>
    </source>
</evidence>
<gene>
    <name evidence="7" type="ORF">JJE72_03395</name>
</gene>
<keyword evidence="2" id="KW-0808">Transferase</keyword>
<reference evidence="7 8" key="1">
    <citation type="submission" date="2021-01" db="EMBL/GenBank/DDBJ databases">
        <title>Genome public.</title>
        <authorList>
            <person name="Liu C."/>
            <person name="Sun Q."/>
        </authorList>
    </citation>
    <scope>NUCLEOTIDE SEQUENCE [LARGE SCALE GENOMIC DNA]</scope>
    <source>
        <strain evidence="7 8">JC656</strain>
    </source>
</reference>
<evidence type="ECO:0000256" key="1">
    <source>
        <dbReference type="ARBA" id="ARBA00010688"/>
    </source>
</evidence>
<keyword evidence="4 7" id="KW-0418">Kinase</keyword>
<evidence type="ECO:0000313" key="8">
    <source>
        <dbReference type="Proteomes" id="UP000639051"/>
    </source>
</evidence>
<dbReference type="InterPro" id="IPR002173">
    <property type="entry name" value="Carboh/pur_kinase_PfkB_CS"/>
</dbReference>
<comment type="similarity">
    <text evidence="1">Belongs to the carbohydrate kinase PfkB family.</text>
</comment>
<feature type="domain" description="Carbohydrate kinase PfkB" evidence="6">
    <location>
        <begin position="8"/>
        <end position="304"/>
    </location>
</feature>
<dbReference type="CDD" id="cd01166">
    <property type="entry name" value="KdgK"/>
    <property type="match status" value="1"/>
</dbReference>
<dbReference type="PANTHER" id="PTHR43085:SF1">
    <property type="entry name" value="PSEUDOURIDINE KINASE-RELATED"/>
    <property type="match status" value="1"/>
</dbReference>
<dbReference type="PANTHER" id="PTHR43085">
    <property type="entry name" value="HEXOKINASE FAMILY MEMBER"/>
    <property type="match status" value="1"/>
</dbReference>
<dbReference type="RefSeq" id="WP_189693537.1">
    <property type="nucleotide sequence ID" value="NZ_BNCM01000005.1"/>
</dbReference>